<organism evidence="1 2">
    <name type="scientific">Rhodococcus erythropolis</name>
    <name type="common">Arthrobacter picolinophilus</name>
    <dbReference type="NCBI Taxonomy" id="1833"/>
    <lineage>
        <taxon>Bacteria</taxon>
        <taxon>Bacillati</taxon>
        <taxon>Actinomycetota</taxon>
        <taxon>Actinomycetes</taxon>
        <taxon>Mycobacteriales</taxon>
        <taxon>Nocardiaceae</taxon>
        <taxon>Rhodococcus</taxon>
        <taxon>Rhodococcus erythropolis group</taxon>
    </lineage>
</organism>
<dbReference type="Proteomes" id="UP000502345">
    <property type="component" value="Chromosome"/>
</dbReference>
<dbReference type="RefSeq" id="WP_225320153.1">
    <property type="nucleotide sequence ID" value="NZ_CP050124.1"/>
</dbReference>
<sequence length="157" mass="17276">MLWRWFAVVIVILAVAGIWHVTIPDRPVAAIVDAETLGCATPYPIGPLQTTPTATVPDDFVPVAAVTCDPFVSDNVAADRTVSFSAHRWEGDFSRAVEMLNRSSAHKTWFPEGCTTTAWLSWSNSGWSTIEAEQLGRGIPPIRVDYRNPVAWPPSRN</sequence>
<protein>
    <submittedName>
        <fullName evidence="1">Uncharacterized protein</fullName>
    </submittedName>
</protein>
<accession>A0A6G9D0W4</accession>
<reference evidence="1 2" key="1">
    <citation type="submission" date="2020-03" db="EMBL/GenBank/DDBJ databases">
        <title>Screen low temperature-resistant strains for efficient degradation of petroleum hydrocarbons under the low temperature.</title>
        <authorList>
            <person name="Wang Y."/>
            <person name="Chen J."/>
        </authorList>
    </citation>
    <scope>NUCLEOTIDE SEQUENCE [LARGE SCALE GENOMIC DNA]</scope>
    <source>
        <strain evidence="1 2">KB1</strain>
    </source>
</reference>
<dbReference type="AlphaFoldDB" id="A0A6G9D0W4"/>
<evidence type="ECO:0000313" key="1">
    <source>
        <dbReference type="EMBL" id="QIP42794.1"/>
    </source>
</evidence>
<gene>
    <name evidence="1" type="ORF">G9444_5551</name>
</gene>
<evidence type="ECO:0000313" key="2">
    <source>
        <dbReference type="Proteomes" id="UP000502345"/>
    </source>
</evidence>
<dbReference type="EMBL" id="CP050124">
    <property type="protein sequence ID" value="QIP42794.1"/>
    <property type="molecule type" value="Genomic_DNA"/>
</dbReference>
<proteinExistence type="predicted"/>
<name>A0A6G9D0W4_RHOER</name>